<reference evidence="2 3" key="1">
    <citation type="submission" date="2019-05" db="EMBL/GenBank/DDBJ databases">
        <title>Another draft genome of Portunus trituberculatus and its Hox gene families provides insights of decapod evolution.</title>
        <authorList>
            <person name="Jeong J.-H."/>
            <person name="Song I."/>
            <person name="Kim S."/>
            <person name="Choi T."/>
            <person name="Kim D."/>
            <person name="Ryu S."/>
            <person name="Kim W."/>
        </authorList>
    </citation>
    <scope>NUCLEOTIDE SEQUENCE [LARGE SCALE GENOMIC DNA]</scope>
    <source>
        <tissue evidence="2">Muscle</tissue>
    </source>
</reference>
<feature type="compositionally biased region" description="Basic and acidic residues" evidence="1">
    <location>
        <begin position="48"/>
        <end position="59"/>
    </location>
</feature>
<organism evidence="2 3">
    <name type="scientific">Portunus trituberculatus</name>
    <name type="common">Swimming crab</name>
    <name type="synonym">Neptunus trituberculatus</name>
    <dbReference type="NCBI Taxonomy" id="210409"/>
    <lineage>
        <taxon>Eukaryota</taxon>
        <taxon>Metazoa</taxon>
        <taxon>Ecdysozoa</taxon>
        <taxon>Arthropoda</taxon>
        <taxon>Crustacea</taxon>
        <taxon>Multicrustacea</taxon>
        <taxon>Malacostraca</taxon>
        <taxon>Eumalacostraca</taxon>
        <taxon>Eucarida</taxon>
        <taxon>Decapoda</taxon>
        <taxon>Pleocyemata</taxon>
        <taxon>Brachyura</taxon>
        <taxon>Eubrachyura</taxon>
        <taxon>Portunoidea</taxon>
        <taxon>Portunidae</taxon>
        <taxon>Portuninae</taxon>
        <taxon>Portunus</taxon>
    </lineage>
</organism>
<protein>
    <submittedName>
        <fullName evidence="2">Uncharacterized protein</fullName>
    </submittedName>
</protein>
<evidence type="ECO:0000256" key="1">
    <source>
        <dbReference type="SAM" id="MobiDB-lite"/>
    </source>
</evidence>
<evidence type="ECO:0000313" key="3">
    <source>
        <dbReference type="Proteomes" id="UP000324222"/>
    </source>
</evidence>
<feature type="region of interest" description="Disordered" evidence="1">
    <location>
        <begin position="47"/>
        <end position="76"/>
    </location>
</feature>
<feature type="compositionally biased region" description="Pro residues" evidence="1">
    <location>
        <begin position="62"/>
        <end position="76"/>
    </location>
</feature>
<gene>
    <name evidence="2" type="ORF">E2C01_096190</name>
</gene>
<evidence type="ECO:0000313" key="2">
    <source>
        <dbReference type="EMBL" id="MPD00698.1"/>
    </source>
</evidence>
<dbReference type="Proteomes" id="UP000324222">
    <property type="component" value="Unassembled WGS sequence"/>
</dbReference>
<dbReference type="EMBL" id="VSRR010123978">
    <property type="protein sequence ID" value="MPD00698.1"/>
    <property type="molecule type" value="Genomic_DNA"/>
</dbReference>
<sequence length="76" mass="8281">MHSDLMAAGLDEVTPWGFHAPLCSPVSRCRCRDLTPSWAVFSAPYESVSHHGDSQDGRKHAPTPPLVPSPLPTVYI</sequence>
<keyword evidence="3" id="KW-1185">Reference proteome</keyword>
<accession>A0A5B7K5Y2</accession>
<proteinExistence type="predicted"/>
<dbReference type="AlphaFoldDB" id="A0A5B7K5Y2"/>
<name>A0A5B7K5Y2_PORTR</name>
<comment type="caution">
    <text evidence="2">The sequence shown here is derived from an EMBL/GenBank/DDBJ whole genome shotgun (WGS) entry which is preliminary data.</text>
</comment>